<keyword evidence="3 5" id="KW-0732">Signal</keyword>
<dbReference type="EMBL" id="FLAC01000005">
    <property type="protein sequence ID" value="SBL85072.1"/>
    <property type="molecule type" value="Genomic_DNA"/>
</dbReference>
<evidence type="ECO:0000313" key="9">
    <source>
        <dbReference type="EMBL" id="VFS62100.1"/>
    </source>
</evidence>
<keyword evidence="4" id="KW-0281">Fimbrium</keyword>
<dbReference type="GO" id="GO:0009289">
    <property type="term" value="C:pilus"/>
    <property type="evidence" value="ECO:0007669"/>
    <property type="project" value="UniProtKB-SubCell"/>
</dbReference>
<evidence type="ECO:0000313" key="11">
    <source>
        <dbReference type="Proteomes" id="UP000345637"/>
    </source>
</evidence>
<reference evidence="7 12" key="2">
    <citation type="submission" date="2023-12" db="EMBL/GenBank/DDBJ databases">
        <title>N/s.</title>
        <authorList>
            <person name="Dale J."/>
        </authorList>
    </citation>
    <scope>NUCLEOTIDE SEQUENCE [LARGE SCALE GENOMIC DNA]</scope>
    <source>
        <strain evidence="7 12">2023EL-01226</strain>
    </source>
</reference>
<dbReference type="SUPFAM" id="SSF49401">
    <property type="entry name" value="Bacterial adhesins"/>
    <property type="match status" value="1"/>
</dbReference>
<evidence type="ECO:0000256" key="4">
    <source>
        <dbReference type="ARBA" id="ARBA00023263"/>
    </source>
</evidence>
<evidence type="ECO:0000256" key="2">
    <source>
        <dbReference type="ARBA" id="ARBA00006671"/>
    </source>
</evidence>
<dbReference type="InterPro" id="IPR000259">
    <property type="entry name" value="Adhesion_dom_fimbrial"/>
</dbReference>
<feature type="chain" id="PRO_5044573150" evidence="5">
    <location>
        <begin position="23"/>
        <end position="354"/>
    </location>
</feature>
<evidence type="ECO:0000256" key="5">
    <source>
        <dbReference type="SAM" id="SignalP"/>
    </source>
</evidence>
<accession>A0A2C5UZS1</accession>
<organism evidence="9 11">
    <name type="scientific">Raoultella planticola</name>
    <name type="common">Klebsiella planticola</name>
    <dbReference type="NCBI Taxonomy" id="575"/>
    <lineage>
        <taxon>Bacteria</taxon>
        <taxon>Pseudomonadati</taxon>
        <taxon>Pseudomonadota</taxon>
        <taxon>Gammaproteobacteria</taxon>
        <taxon>Enterobacterales</taxon>
        <taxon>Enterobacteriaceae</taxon>
        <taxon>Klebsiella/Raoultella group</taxon>
        <taxon>Raoultella</taxon>
    </lineage>
</organism>
<dbReference type="InterPro" id="IPR008966">
    <property type="entry name" value="Adhesion_dom_sf"/>
</dbReference>
<gene>
    <name evidence="9" type="ORF">NCTC12998_01705</name>
    <name evidence="8" type="ORF">SAMEA2273876_01863</name>
    <name evidence="7" type="ORF">U5E74_15375</name>
</gene>
<dbReference type="Pfam" id="PF00419">
    <property type="entry name" value="Fimbrial"/>
    <property type="match status" value="1"/>
</dbReference>
<protein>
    <submittedName>
        <fullName evidence="8">Fimbrial adhesin</fullName>
    </submittedName>
    <submittedName>
        <fullName evidence="7 9">Fimbrial protein</fullName>
    </submittedName>
</protein>
<evidence type="ECO:0000256" key="3">
    <source>
        <dbReference type="ARBA" id="ARBA00022729"/>
    </source>
</evidence>
<dbReference type="PANTHER" id="PTHR33420:SF31">
    <property type="entry name" value="TYPE 1 FIMBRIN D-MANNOSE SPECIFIC ADHESIN"/>
    <property type="match status" value="1"/>
</dbReference>
<dbReference type="EMBL" id="JAXUDK010000009">
    <property type="protein sequence ID" value="MDZ7467019.1"/>
    <property type="molecule type" value="Genomic_DNA"/>
</dbReference>
<evidence type="ECO:0000259" key="6">
    <source>
        <dbReference type="Pfam" id="PF00419"/>
    </source>
</evidence>
<feature type="signal peptide" evidence="5">
    <location>
        <begin position="1"/>
        <end position="22"/>
    </location>
</feature>
<evidence type="ECO:0000313" key="8">
    <source>
        <dbReference type="EMBL" id="SBL85072.1"/>
    </source>
</evidence>
<reference evidence="9 11" key="1">
    <citation type="submission" date="2019-03" db="EMBL/GenBank/DDBJ databases">
        <authorList>
            <consortium name="Pathogen Informatics"/>
        </authorList>
    </citation>
    <scope>NUCLEOTIDE SEQUENCE [LARGE SCALE GENOMIC DNA]</scope>
    <source>
        <strain evidence="8 10">2880STDY5682802</strain>
        <strain evidence="9 11">NCTC12998</strain>
    </source>
</reference>
<name>A0A2C5UZS1_RAOPL</name>
<evidence type="ECO:0000256" key="1">
    <source>
        <dbReference type="ARBA" id="ARBA00004561"/>
    </source>
</evidence>
<dbReference type="Gene3D" id="2.60.40.1090">
    <property type="entry name" value="Fimbrial-type adhesion domain"/>
    <property type="match status" value="1"/>
</dbReference>
<dbReference type="Proteomes" id="UP001293169">
    <property type="component" value="Unassembled WGS sequence"/>
</dbReference>
<dbReference type="RefSeq" id="WP_032698351.1">
    <property type="nucleotide sequence ID" value="NZ_CABDVR010000001.1"/>
</dbReference>
<proteinExistence type="inferred from homology"/>
<dbReference type="EMBL" id="CAADJE010000020">
    <property type="protein sequence ID" value="VFS62100.1"/>
    <property type="molecule type" value="Genomic_DNA"/>
</dbReference>
<evidence type="ECO:0000313" key="7">
    <source>
        <dbReference type="EMBL" id="MDZ7467019.1"/>
    </source>
</evidence>
<dbReference type="GO" id="GO:0043709">
    <property type="term" value="P:cell adhesion involved in single-species biofilm formation"/>
    <property type="evidence" value="ECO:0007669"/>
    <property type="project" value="TreeGrafter"/>
</dbReference>
<sequence>MTLLFKALLGATLSSMTLAASAFTQGEGEPQGGMPHQYDIELKSLDMDKNHIGGRTSPFNWNLNGQYVVNFHCPVENISRGAIHYSTLSTMPLSSNGPNRYRLNEYLDVEVSVWIAGNYRGYVPAPFTNVSNRLTNNSCSKRNGVSTVRNVESGSKGKVVFIVTKPIINGINIASQSLLDVAGRMGTAGPTPTTSISRVVIKSGIITVPDKCTFNRGDKITVEFGNLPGSNEKLNGVNFSKSIPIHVQCEGGSFDQGALNINLAVQTSTASGTAGFNNQFLGTLSNGQKRDDLGIILKDEGGRTVVPNQFYNVKGFYQNQGDWNLTAAPIANPGAGSVKEGEFEASATVVAQFQ</sequence>
<dbReference type="Proteomes" id="UP000078124">
    <property type="component" value="Unassembled WGS sequence"/>
</dbReference>
<dbReference type="Proteomes" id="UP000345637">
    <property type="component" value="Unassembled WGS sequence"/>
</dbReference>
<evidence type="ECO:0000313" key="12">
    <source>
        <dbReference type="Proteomes" id="UP001293169"/>
    </source>
</evidence>
<comment type="subcellular location">
    <subcellularLocation>
        <location evidence="1">Fimbrium</location>
    </subcellularLocation>
</comment>
<keyword evidence="12" id="KW-1185">Reference proteome</keyword>
<dbReference type="InterPro" id="IPR036937">
    <property type="entry name" value="Adhesion_dom_fimbrial_sf"/>
</dbReference>
<comment type="similarity">
    <text evidence="2">Belongs to the fimbrial protein family.</text>
</comment>
<dbReference type="AlphaFoldDB" id="A0A2C5UZS1"/>
<dbReference type="InterPro" id="IPR050263">
    <property type="entry name" value="Bact_Fimbrial_Adh_Pro"/>
</dbReference>
<feature type="domain" description="Fimbrial-type adhesion" evidence="6">
    <location>
        <begin position="204"/>
        <end position="354"/>
    </location>
</feature>
<dbReference type="PANTHER" id="PTHR33420">
    <property type="entry name" value="FIMBRIAL SUBUNIT ELFA-RELATED"/>
    <property type="match status" value="1"/>
</dbReference>
<evidence type="ECO:0000313" key="10">
    <source>
        <dbReference type="Proteomes" id="UP000078124"/>
    </source>
</evidence>